<evidence type="ECO:0000313" key="1">
    <source>
        <dbReference type="EMBL" id="QDV42801.1"/>
    </source>
</evidence>
<organism evidence="1 2">
    <name type="scientific">Stieleria neptunia</name>
    <dbReference type="NCBI Taxonomy" id="2527979"/>
    <lineage>
        <taxon>Bacteria</taxon>
        <taxon>Pseudomonadati</taxon>
        <taxon>Planctomycetota</taxon>
        <taxon>Planctomycetia</taxon>
        <taxon>Pirellulales</taxon>
        <taxon>Pirellulaceae</taxon>
        <taxon>Stieleria</taxon>
    </lineage>
</organism>
<proteinExistence type="predicted"/>
<name>A0A518HPP4_9BACT</name>
<dbReference type="KEGG" id="snep:Enr13x_26510"/>
<dbReference type="Proteomes" id="UP000319004">
    <property type="component" value="Chromosome"/>
</dbReference>
<keyword evidence="2" id="KW-1185">Reference proteome</keyword>
<evidence type="ECO:0000313" key="2">
    <source>
        <dbReference type="Proteomes" id="UP000319004"/>
    </source>
</evidence>
<sequence>MGYCLESTIKSEVNAAIDRSTSPRFARPSCQEGDSIGVETHAARTSLRGNGLIGSGRHFAGKNFSSVAASGLGVARDTITVASVDAMKIDATGIVWIVLPPSVKSTDQFSIAPN</sequence>
<dbReference type="AlphaFoldDB" id="A0A518HPP4"/>
<gene>
    <name evidence="1" type="ORF">Enr13x_26510</name>
</gene>
<reference evidence="1 2" key="1">
    <citation type="submission" date="2019-03" db="EMBL/GenBank/DDBJ databases">
        <title>Deep-cultivation of Planctomycetes and their phenomic and genomic characterization uncovers novel biology.</title>
        <authorList>
            <person name="Wiegand S."/>
            <person name="Jogler M."/>
            <person name="Boedeker C."/>
            <person name="Pinto D."/>
            <person name="Vollmers J."/>
            <person name="Rivas-Marin E."/>
            <person name="Kohn T."/>
            <person name="Peeters S.H."/>
            <person name="Heuer A."/>
            <person name="Rast P."/>
            <person name="Oberbeckmann S."/>
            <person name="Bunk B."/>
            <person name="Jeske O."/>
            <person name="Meyerdierks A."/>
            <person name="Storesund J.E."/>
            <person name="Kallscheuer N."/>
            <person name="Luecker S."/>
            <person name="Lage O.M."/>
            <person name="Pohl T."/>
            <person name="Merkel B.J."/>
            <person name="Hornburger P."/>
            <person name="Mueller R.-W."/>
            <person name="Bruemmer F."/>
            <person name="Labrenz M."/>
            <person name="Spormann A.M."/>
            <person name="Op den Camp H."/>
            <person name="Overmann J."/>
            <person name="Amann R."/>
            <person name="Jetten M.S.M."/>
            <person name="Mascher T."/>
            <person name="Medema M.H."/>
            <person name="Devos D.P."/>
            <person name="Kaster A.-K."/>
            <person name="Ovreas L."/>
            <person name="Rohde M."/>
            <person name="Galperin M.Y."/>
            <person name="Jogler C."/>
        </authorList>
    </citation>
    <scope>NUCLEOTIDE SEQUENCE [LARGE SCALE GENOMIC DNA]</scope>
    <source>
        <strain evidence="1 2">Enr13</strain>
    </source>
</reference>
<dbReference type="EMBL" id="CP037423">
    <property type="protein sequence ID" value="QDV42801.1"/>
    <property type="molecule type" value="Genomic_DNA"/>
</dbReference>
<accession>A0A518HPP4</accession>
<protein>
    <submittedName>
        <fullName evidence="1">Uncharacterized protein</fullName>
    </submittedName>
</protein>